<dbReference type="InterPro" id="IPR051099">
    <property type="entry name" value="AGR/TXD"/>
</dbReference>
<evidence type="ECO:0000313" key="3">
    <source>
        <dbReference type="EMBL" id="MDR6237296.1"/>
    </source>
</evidence>
<organism evidence="3 4">
    <name type="scientific">Aureibacter tunicatorum</name>
    <dbReference type="NCBI Taxonomy" id="866807"/>
    <lineage>
        <taxon>Bacteria</taxon>
        <taxon>Pseudomonadati</taxon>
        <taxon>Bacteroidota</taxon>
        <taxon>Cytophagia</taxon>
        <taxon>Cytophagales</taxon>
        <taxon>Persicobacteraceae</taxon>
        <taxon>Aureibacter</taxon>
    </lineage>
</organism>
<dbReference type="RefSeq" id="WP_309936749.1">
    <property type="nucleotide sequence ID" value="NZ_AP025305.1"/>
</dbReference>
<sequence>MKTSSLVILLLFLSVSAFSQEWLTDFEEAKKLSKQTNKPIVLVFQGSDWSAPCIKLERSIWSSSDFKSYADKHFIMLKADFPRKKKNQLSLNQQNHNNELAKSYNKAGYFPLVVVLDKEGSVLNTLGYSKLSPKEYIKSIESYKND</sequence>
<dbReference type="Gene3D" id="3.40.30.10">
    <property type="entry name" value="Glutaredoxin"/>
    <property type="match status" value="1"/>
</dbReference>
<gene>
    <name evidence="3" type="ORF">HNQ88_000272</name>
</gene>
<feature type="chain" id="PRO_5042289388" evidence="2">
    <location>
        <begin position="20"/>
        <end position="146"/>
    </location>
</feature>
<dbReference type="InterPro" id="IPR036249">
    <property type="entry name" value="Thioredoxin-like_sf"/>
</dbReference>
<name>A0AAE4BQ85_9BACT</name>
<comment type="caution">
    <text evidence="3">The sequence shown here is derived from an EMBL/GenBank/DDBJ whole genome shotgun (WGS) entry which is preliminary data.</text>
</comment>
<dbReference type="AlphaFoldDB" id="A0AAE4BQ85"/>
<keyword evidence="1 2" id="KW-0732">Signal</keyword>
<dbReference type="PANTHER" id="PTHR15337">
    <property type="entry name" value="ANTERIOR GRADIENT PROTEIN-RELATED"/>
    <property type="match status" value="1"/>
</dbReference>
<dbReference type="Proteomes" id="UP001185092">
    <property type="component" value="Unassembled WGS sequence"/>
</dbReference>
<proteinExistence type="predicted"/>
<evidence type="ECO:0000256" key="2">
    <source>
        <dbReference type="SAM" id="SignalP"/>
    </source>
</evidence>
<dbReference type="EMBL" id="JAVDQD010000001">
    <property type="protein sequence ID" value="MDR6237296.1"/>
    <property type="molecule type" value="Genomic_DNA"/>
</dbReference>
<evidence type="ECO:0000256" key="1">
    <source>
        <dbReference type="ARBA" id="ARBA00022729"/>
    </source>
</evidence>
<keyword evidence="4" id="KW-1185">Reference proteome</keyword>
<protein>
    <submittedName>
        <fullName evidence="3">Thioredoxin-related protein</fullName>
    </submittedName>
</protein>
<accession>A0AAE4BQ85</accession>
<evidence type="ECO:0000313" key="4">
    <source>
        <dbReference type="Proteomes" id="UP001185092"/>
    </source>
</evidence>
<feature type="signal peptide" evidence="2">
    <location>
        <begin position="1"/>
        <end position="19"/>
    </location>
</feature>
<dbReference type="PANTHER" id="PTHR15337:SF11">
    <property type="entry name" value="THIOREDOXIN DOMAIN-CONTAINING PROTEIN"/>
    <property type="match status" value="1"/>
</dbReference>
<dbReference type="Pfam" id="PF13899">
    <property type="entry name" value="Thioredoxin_7"/>
    <property type="match status" value="1"/>
</dbReference>
<reference evidence="3" key="1">
    <citation type="submission" date="2023-07" db="EMBL/GenBank/DDBJ databases">
        <title>Genomic Encyclopedia of Type Strains, Phase IV (KMG-IV): sequencing the most valuable type-strain genomes for metagenomic binning, comparative biology and taxonomic classification.</title>
        <authorList>
            <person name="Goeker M."/>
        </authorList>
    </citation>
    <scope>NUCLEOTIDE SEQUENCE</scope>
    <source>
        <strain evidence="3">DSM 26174</strain>
    </source>
</reference>
<dbReference type="SUPFAM" id="SSF52833">
    <property type="entry name" value="Thioredoxin-like"/>
    <property type="match status" value="1"/>
</dbReference>